<feature type="domain" description="ABC transmembrane type-1" evidence="11">
    <location>
        <begin position="43"/>
        <end position="314"/>
    </location>
</feature>
<accession>A0A0N0VM99</accession>
<keyword evidence="5 12" id="KW-0067">ATP-binding</keyword>
<evidence type="ECO:0000259" key="11">
    <source>
        <dbReference type="PROSITE" id="PS50929"/>
    </source>
</evidence>
<dbReference type="Pfam" id="PF00664">
    <property type="entry name" value="ABC_membrane"/>
    <property type="match status" value="1"/>
</dbReference>
<dbReference type="InterPro" id="IPR011527">
    <property type="entry name" value="ABC1_TM_dom"/>
</dbReference>
<reference evidence="12 13" key="1">
    <citation type="submission" date="2015-01" db="EMBL/GenBank/DDBJ databases">
        <title>Ahrensia donghaiensis sp. nov., a novel dimethylsulphoniopropionate-cleavage bacterium isolated from seawater and emended descriptions of the genus Ahrensia and Ahrensia kielensis.</title>
        <authorList>
            <person name="Liu J."/>
        </authorList>
    </citation>
    <scope>NUCLEOTIDE SEQUENCE [LARGE SCALE GENOMIC DNA]</scope>
    <source>
        <strain evidence="12 13">LZD062</strain>
    </source>
</reference>
<dbReference type="Gene3D" id="1.20.1560.10">
    <property type="entry name" value="ABC transporter type 1, transmembrane domain"/>
    <property type="match status" value="1"/>
</dbReference>
<keyword evidence="3 9" id="KW-0812">Transmembrane</keyword>
<dbReference type="SUPFAM" id="SSF90123">
    <property type="entry name" value="ABC transporter transmembrane region"/>
    <property type="match status" value="1"/>
</dbReference>
<comment type="caution">
    <text evidence="12">The sequence shown here is derived from an EMBL/GenBank/DDBJ whole genome shotgun (WGS) entry which is preliminary data.</text>
</comment>
<feature type="transmembrane region" description="Helical" evidence="9">
    <location>
        <begin position="273"/>
        <end position="294"/>
    </location>
</feature>
<dbReference type="SUPFAM" id="SSF52540">
    <property type="entry name" value="P-loop containing nucleoside triphosphate hydrolases"/>
    <property type="match status" value="1"/>
</dbReference>
<evidence type="ECO:0000256" key="4">
    <source>
        <dbReference type="ARBA" id="ARBA00022741"/>
    </source>
</evidence>
<evidence type="ECO:0000256" key="6">
    <source>
        <dbReference type="ARBA" id="ARBA00022989"/>
    </source>
</evidence>
<dbReference type="PROSITE" id="PS50929">
    <property type="entry name" value="ABC_TM1F"/>
    <property type="match status" value="1"/>
</dbReference>
<dbReference type="PROSITE" id="PS00211">
    <property type="entry name" value="ABC_TRANSPORTER_1"/>
    <property type="match status" value="1"/>
</dbReference>
<protein>
    <submittedName>
        <fullName evidence="12">Multidrug ABC transporter ATP-binding protein</fullName>
    </submittedName>
</protein>
<dbReference type="EMBL" id="JXMU01000001">
    <property type="protein sequence ID" value="KPB02961.1"/>
    <property type="molecule type" value="Genomic_DNA"/>
</dbReference>
<feature type="transmembrane region" description="Helical" evidence="9">
    <location>
        <begin position="185"/>
        <end position="206"/>
    </location>
</feature>
<dbReference type="AlphaFoldDB" id="A0A0N0VM99"/>
<comment type="subcellular location">
    <subcellularLocation>
        <location evidence="1">Cell membrane</location>
        <topology evidence="1">Multi-pass membrane protein</topology>
    </subcellularLocation>
</comment>
<evidence type="ECO:0000256" key="5">
    <source>
        <dbReference type="ARBA" id="ARBA00022840"/>
    </source>
</evidence>
<dbReference type="Pfam" id="PF00005">
    <property type="entry name" value="ABC_tran"/>
    <property type="match status" value="1"/>
</dbReference>
<dbReference type="PANTHER" id="PTHR43394:SF1">
    <property type="entry name" value="ATP-BINDING CASSETTE SUB-FAMILY B MEMBER 10, MITOCHONDRIAL"/>
    <property type="match status" value="1"/>
</dbReference>
<dbReference type="InterPro" id="IPR003593">
    <property type="entry name" value="AAA+_ATPase"/>
</dbReference>
<keyword evidence="13" id="KW-1185">Reference proteome</keyword>
<feature type="transmembrane region" description="Helical" evidence="9">
    <location>
        <begin position="41"/>
        <end position="63"/>
    </location>
</feature>
<dbReference type="GO" id="GO:0016887">
    <property type="term" value="F:ATP hydrolysis activity"/>
    <property type="evidence" value="ECO:0007669"/>
    <property type="project" value="InterPro"/>
</dbReference>
<dbReference type="GO" id="GO:0005524">
    <property type="term" value="F:ATP binding"/>
    <property type="evidence" value="ECO:0007669"/>
    <property type="project" value="UniProtKB-KW"/>
</dbReference>
<dbReference type="InterPro" id="IPR027417">
    <property type="entry name" value="P-loop_NTPase"/>
</dbReference>
<proteinExistence type="inferred from homology"/>
<dbReference type="FunFam" id="1.20.1560.10:FF:000070">
    <property type="entry name" value="Multidrug ABC transporter ATP-binding protein"/>
    <property type="match status" value="1"/>
</dbReference>
<keyword evidence="4" id="KW-0547">Nucleotide-binding</keyword>
<dbReference type="OrthoDB" id="9808328at2"/>
<evidence type="ECO:0000313" key="12">
    <source>
        <dbReference type="EMBL" id="KPB02961.1"/>
    </source>
</evidence>
<dbReference type="STRING" id="1514904.SU32_01515"/>
<evidence type="ECO:0000256" key="8">
    <source>
        <dbReference type="ARBA" id="ARBA00024725"/>
    </source>
</evidence>
<feature type="transmembrane region" description="Helical" evidence="9">
    <location>
        <begin position="159"/>
        <end position="179"/>
    </location>
</feature>
<gene>
    <name evidence="12" type="ORF">SU32_01515</name>
</gene>
<dbReference type="GO" id="GO:0005886">
    <property type="term" value="C:plasma membrane"/>
    <property type="evidence" value="ECO:0007669"/>
    <property type="project" value="UniProtKB-SubCell"/>
</dbReference>
<dbReference type="InterPro" id="IPR036640">
    <property type="entry name" value="ABC1_TM_sf"/>
</dbReference>
<dbReference type="InterPro" id="IPR039421">
    <property type="entry name" value="Type_1_exporter"/>
</dbReference>
<sequence>MNTLFNWFEKRVDPFPKDAPQQPPNRLLAFCLHYTQGVWPWLILISILTAVIAVMQVVIFGFLGEIVDWLASANRETFFRDEFWPLFWMGAIVVVVIPVLGALHTMLMHQTIFGNFPMRIRWRAHRYMLGQSFGFYQDEFAGRVATKVMQTALGVRETVAKIIDVFVYVVVYFGGTLVLVGSLDLAMMLPFIGWLCFYVVLLAYFLPKMRHISELQSNARSTMTGRIVDSYTNIMTVKLFAHNSGEQDYAKASMNEFLGTVHPQMRLASKLNISLDLSNSLLLFAVGAVGLFSWQAGNATVGAIAVGVGLVMRLEGLSHWVMWELAGLFENIGMAEDGMKMLSKPIDVNDKPNAKALTVTGGAIEFDKIKFNYGKDGGVIDALSLSVASGEKIGLVGRSGAGKSTLMNVLLRLYDLEGGAVRIDGQNIADVSQESLRKQIGVVTQDTSLLHRSIRDNIAYGRPDATEDEIIEAAKRANAHDYILDLVDLQGRTGYDAHVGERGVKLSGGQRQRIAIARVFVKNAPILVLDEATSALDSEVESAIQESLNALMEGKTVIAIAHRLSTIASLDRLVVLDEGAVIEEGTHDELSVADGLYAQLWARQSGGFLGLDESVAAE</sequence>
<evidence type="ECO:0000256" key="3">
    <source>
        <dbReference type="ARBA" id="ARBA00022692"/>
    </source>
</evidence>
<evidence type="ECO:0000256" key="2">
    <source>
        <dbReference type="ARBA" id="ARBA00005417"/>
    </source>
</evidence>
<dbReference type="PANTHER" id="PTHR43394">
    <property type="entry name" value="ATP-DEPENDENT PERMEASE MDL1, MITOCHONDRIAL"/>
    <property type="match status" value="1"/>
</dbReference>
<dbReference type="GO" id="GO:0015421">
    <property type="term" value="F:ABC-type oligopeptide transporter activity"/>
    <property type="evidence" value="ECO:0007669"/>
    <property type="project" value="TreeGrafter"/>
</dbReference>
<evidence type="ECO:0000313" key="13">
    <source>
        <dbReference type="Proteomes" id="UP000038011"/>
    </source>
</evidence>
<dbReference type="SMART" id="SM00382">
    <property type="entry name" value="AAA"/>
    <property type="match status" value="1"/>
</dbReference>
<evidence type="ECO:0000259" key="10">
    <source>
        <dbReference type="PROSITE" id="PS50893"/>
    </source>
</evidence>
<comment type="similarity">
    <text evidence="2">Belongs to the ABC transporter superfamily.</text>
</comment>
<comment type="function">
    <text evidence="8">Part of an ABC transporter complex. Transmembrane domains (TMD) form a pore in the inner membrane and the ATP-binding domain (NBD) is responsible for energy generation.</text>
</comment>
<name>A0A0N0VM99_9HYPH</name>
<keyword evidence="7 9" id="KW-0472">Membrane</keyword>
<organism evidence="12 13">
    <name type="scientific">Ahrensia marina</name>
    <dbReference type="NCBI Taxonomy" id="1514904"/>
    <lineage>
        <taxon>Bacteria</taxon>
        <taxon>Pseudomonadati</taxon>
        <taxon>Pseudomonadota</taxon>
        <taxon>Alphaproteobacteria</taxon>
        <taxon>Hyphomicrobiales</taxon>
        <taxon>Ahrensiaceae</taxon>
        <taxon>Ahrensia</taxon>
    </lineage>
</organism>
<evidence type="ECO:0000256" key="7">
    <source>
        <dbReference type="ARBA" id="ARBA00023136"/>
    </source>
</evidence>
<dbReference type="Proteomes" id="UP000038011">
    <property type="component" value="Unassembled WGS sequence"/>
</dbReference>
<dbReference type="PROSITE" id="PS50893">
    <property type="entry name" value="ABC_TRANSPORTER_2"/>
    <property type="match status" value="1"/>
</dbReference>
<evidence type="ECO:0000256" key="9">
    <source>
        <dbReference type="SAM" id="Phobius"/>
    </source>
</evidence>
<feature type="domain" description="ABC transporter" evidence="10">
    <location>
        <begin position="364"/>
        <end position="603"/>
    </location>
</feature>
<evidence type="ECO:0000256" key="1">
    <source>
        <dbReference type="ARBA" id="ARBA00004651"/>
    </source>
</evidence>
<dbReference type="InterPro" id="IPR017871">
    <property type="entry name" value="ABC_transporter-like_CS"/>
</dbReference>
<keyword evidence="6 9" id="KW-1133">Transmembrane helix</keyword>
<feature type="transmembrane region" description="Helical" evidence="9">
    <location>
        <begin position="83"/>
        <end position="103"/>
    </location>
</feature>
<dbReference type="RefSeq" id="WP_053997538.1">
    <property type="nucleotide sequence ID" value="NZ_JXMU01000001.1"/>
</dbReference>
<dbReference type="FunFam" id="3.40.50.300:FF:000218">
    <property type="entry name" value="Multidrug ABC transporter ATP-binding protein"/>
    <property type="match status" value="1"/>
</dbReference>
<dbReference type="InterPro" id="IPR003439">
    <property type="entry name" value="ABC_transporter-like_ATP-bd"/>
</dbReference>
<dbReference type="PATRIC" id="fig|1514904.3.peg.313"/>
<dbReference type="Gene3D" id="3.40.50.300">
    <property type="entry name" value="P-loop containing nucleotide triphosphate hydrolases"/>
    <property type="match status" value="1"/>
</dbReference>